<dbReference type="RefSeq" id="XP_013423523.1">
    <property type="nucleotide sequence ID" value="XM_013568069.1"/>
</dbReference>
<feature type="region of interest" description="Disordered" evidence="1">
    <location>
        <begin position="342"/>
        <end position="387"/>
    </location>
</feature>
<evidence type="ECO:0000313" key="2">
    <source>
        <dbReference type="EMBL" id="KEQ69352.1"/>
    </source>
</evidence>
<feature type="compositionally biased region" description="Acidic residues" evidence="1">
    <location>
        <begin position="378"/>
        <end position="387"/>
    </location>
</feature>
<organism evidence="2 3">
    <name type="scientific">Aureobasidium namibiae CBS 147.97</name>
    <dbReference type="NCBI Taxonomy" id="1043004"/>
    <lineage>
        <taxon>Eukaryota</taxon>
        <taxon>Fungi</taxon>
        <taxon>Dikarya</taxon>
        <taxon>Ascomycota</taxon>
        <taxon>Pezizomycotina</taxon>
        <taxon>Dothideomycetes</taxon>
        <taxon>Dothideomycetidae</taxon>
        <taxon>Dothideales</taxon>
        <taxon>Saccotheciaceae</taxon>
        <taxon>Aureobasidium</taxon>
    </lineage>
</organism>
<evidence type="ECO:0000256" key="1">
    <source>
        <dbReference type="SAM" id="MobiDB-lite"/>
    </source>
</evidence>
<reference evidence="2 3" key="1">
    <citation type="journal article" date="2014" name="BMC Genomics">
        <title>Genome sequencing of four Aureobasidium pullulans varieties: biotechnological potential, stress tolerance, and description of new species.</title>
        <authorList>
            <person name="Gostin Ar C."/>
            <person name="Ohm R.A."/>
            <person name="Kogej T."/>
            <person name="Sonjak S."/>
            <person name="Turk M."/>
            <person name="Zajc J."/>
            <person name="Zalar P."/>
            <person name="Grube M."/>
            <person name="Sun H."/>
            <person name="Han J."/>
            <person name="Sharma A."/>
            <person name="Chiniquy J."/>
            <person name="Ngan C.Y."/>
            <person name="Lipzen A."/>
            <person name="Barry K."/>
            <person name="Grigoriev I.V."/>
            <person name="Gunde-Cimerman N."/>
        </authorList>
    </citation>
    <scope>NUCLEOTIDE SEQUENCE [LARGE SCALE GENOMIC DNA]</scope>
    <source>
        <strain evidence="2 3">CBS 147.97</strain>
    </source>
</reference>
<evidence type="ECO:0000313" key="3">
    <source>
        <dbReference type="Proteomes" id="UP000027730"/>
    </source>
</evidence>
<sequence length="387" mass="44438">MTTQLHTDPRQPRSLADMTTRLLTALHSESRSVYSRLKLSLEVVAEDRWYRHAEMVVCSIFCAHEDEDYDSWTARAIDSEWHKDSHGYSIDIVVSKIRTVLETNGKNTPVVHRIRFLVWLGLLTQCWHEAELLKWLACQEYLLYLCRGGTVDFGIDLWLDTLCKRTKQALPRLHSDLSVLLTTVGMRSRKGTDYAITEPNTVFREPRIVQSLASGHGLDAWPRNISPPTNQQINNKPQIELQTAVHLRALQDKEVMLETALKVSGLRLLKRRDDLAAYCEQIDNIPTCQGQELDTIMPVSKFAQAAEHNDMEMWRRLDMERQSIRITIGRLQKLLGIEKKMNHNRNKNKNRAAKKKEKKLQQGKATANQGDTDHEAEAEAEVEPPSI</sequence>
<protein>
    <submittedName>
        <fullName evidence="2">Uncharacterized protein</fullName>
    </submittedName>
</protein>
<dbReference type="Proteomes" id="UP000027730">
    <property type="component" value="Unassembled WGS sequence"/>
</dbReference>
<dbReference type="OrthoDB" id="3944981at2759"/>
<keyword evidence="3" id="KW-1185">Reference proteome</keyword>
<dbReference type="HOGENOM" id="CLU_713670_0_0_1"/>
<accession>A0A074WHN2</accession>
<name>A0A074WHN2_9PEZI</name>
<dbReference type="AlphaFoldDB" id="A0A074WHN2"/>
<dbReference type="GeneID" id="25414218"/>
<dbReference type="EMBL" id="KL584722">
    <property type="protein sequence ID" value="KEQ69352.1"/>
    <property type="molecule type" value="Genomic_DNA"/>
</dbReference>
<proteinExistence type="predicted"/>
<gene>
    <name evidence="2" type="ORF">M436DRAFT_67411</name>
</gene>
<feature type="compositionally biased region" description="Basic residues" evidence="1">
    <location>
        <begin position="342"/>
        <end position="358"/>
    </location>
</feature>